<evidence type="ECO:0000313" key="2">
    <source>
        <dbReference type="Proteomes" id="UP000503399"/>
    </source>
</evidence>
<dbReference type="Proteomes" id="UP000503399">
    <property type="component" value="Chromosome"/>
</dbReference>
<dbReference type="EMBL" id="LR778114">
    <property type="protein sequence ID" value="CAB1129791.1"/>
    <property type="molecule type" value="Genomic_DNA"/>
</dbReference>
<protein>
    <submittedName>
        <fullName evidence="1">OsmC/Ohr family protein</fullName>
    </submittedName>
</protein>
<dbReference type="InterPro" id="IPR003718">
    <property type="entry name" value="OsmC/Ohr_fam"/>
</dbReference>
<dbReference type="Pfam" id="PF02566">
    <property type="entry name" value="OsmC"/>
    <property type="match status" value="1"/>
</dbReference>
<dbReference type="SUPFAM" id="SSF82784">
    <property type="entry name" value="OsmC-like"/>
    <property type="match status" value="1"/>
</dbReference>
<name>A0A6F8ZJE0_9FIRM</name>
<keyword evidence="2" id="KW-1185">Reference proteome</keyword>
<dbReference type="KEGG" id="hfv:R50_2294"/>
<dbReference type="AlphaFoldDB" id="A0A6F8ZJE0"/>
<reference evidence="1 2" key="1">
    <citation type="submission" date="2020-02" db="EMBL/GenBank/DDBJ databases">
        <authorList>
            <person name="Hogendoorn C."/>
        </authorList>
    </citation>
    <scope>NUCLEOTIDE SEQUENCE [LARGE SCALE GENOMIC DNA]</scope>
    <source>
        <strain evidence="1">R501</strain>
    </source>
</reference>
<sequence length="153" mass="16610">MTTARVRYDGGMKFSGMGGSGHVVLMDAAPEVGGTDAGTRPMELTLVSLGGCTGMDVVSILRKMRVAIDAFDVDIDADRAPQHPKVYTEIRMRYRLQSADATPEQLMRAVRLSQEKYCSVSAMLRETARIVSEVFLNGSLIGTLEEVPTIPAE</sequence>
<accession>A0A6F8ZJE0</accession>
<dbReference type="InterPro" id="IPR015946">
    <property type="entry name" value="KH_dom-like_a/b"/>
</dbReference>
<dbReference type="InterPro" id="IPR036102">
    <property type="entry name" value="OsmC/Ohrsf"/>
</dbReference>
<dbReference type="Gene3D" id="3.30.300.20">
    <property type="match status" value="1"/>
</dbReference>
<dbReference type="Gene3D" id="2.20.25.10">
    <property type="match status" value="1"/>
</dbReference>
<proteinExistence type="predicted"/>
<evidence type="ECO:0000313" key="1">
    <source>
        <dbReference type="EMBL" id="CAB1129791.1"/>
    </source>
</evidence>
<gene>
    <name evidence="1" type="ORF">R50_2294</name>
</gene>
<dbReference type="PANTHER" id="PTHR34352:SF1">
    <property type="entry name" value="PROTEIN YHFA"/>
    <property type="match status" value="1"/>
</dbReference>
<organism evidence="1 2">
    <name type="scientific">Candidatus Hydrogenisulfobacillus filiaventi</name>
    <dbReference type="NCBI Taxonomy" id="2707344"/>
    <lineage>
        <taxon>Bacteria</taxon>
        <taxon>Bacillati</taxon>
        <taxon>Bacillota</taxon>
        <taxon>Clostridia</taxon>
        <taxon>Eubacteriales</taxon>
        <taxon>Clostridiales Family XVII. Incertae Sedis</taxon>
        <taxon>Candidatus Hydrogenisulfobacillus</taxon>
    </lineage>
</organism>
<dbReference type="PANTHER" id="PTHR34352">
    <property type="entry name" value="PROTEIN YHFA"/>
    <property type="match status" value="1"/>
</dbReference>